<name>A0A9W6GPT2_9FUSO</name>
<reference evidence="2" key="1">
    <citation type="submission" date="2022-12" db="EMBL/GenBank/DDBJ databases">
        <title>Reference genome sequencing for broad-spectrum identification of bacterial and archaeal isolates by mass spectrometry.</title>
        <authorList>
            <person name="Sekiguchi Y."/>
            <person name="Tourlousse D.M."/>
        </authorList>
    </citation>
    <scope>NUCLEOTIDE SEQUENCE</scope>
    <source>
        <strain evidence="2">10succ1</strain>
    </source>
</reference>
<accession>A0A9W6GPT2</accession>
<keyword evidence="1" id="KW-0472">Membrane</keyword>
<comment type="caution">
    <text evidence="2">The sequence shown here is derived from an EMBL/GenBank/DDBJ whole genome shotgun (WGS) entry which is preliminary data.</text>
</comment>
<dbReference type="RefSeq" id="WP_281837349.1">
    <property type="nucleotide sequence ID" value="NZ_BSDY01000022.1"/>
</dbReference>
<dbReference type="AlphaFoldDB" id="A0A9W6GPT2"/>
<keyword evidence="1" id="KW-1133">Transmembrane helix</keyword>
<evidence type="ECO:0000313" key="2">
    <source>
        <dbReference type="EMBL" id="GLI57672.1"/>
    </source>
</evidence>
<keyword evidence="3" id="KW-1185">Reference proteome</keyword>
<dbReference type="Proteomes" id="UP001144471">
    <property type="component" value="Unassembled WGS sequence"/>
</dbReference>
<protein>
    <submittedName>
        <fullName evidence="2">Uncharacterized protein</fullName>
    </submittedName>
</protein>
<organism evidence="2 3">
    <name type="scientific">Propionigenium maris DSM 9537</name>
    <dbReference type="NCBI Taxonomy" id="1123000"/>
    <lineage>
        <taxon>Bacteria</taxon>
        <taxon>Fusobacteriati</taxon>
        <taxon>Fusobacteriota</taxon>
        <taxon>Fusobacteriia</taxon>
        <taxon>Fusobacteriales</taxon>
        <taxon>Fusobacteriaceae</taxon>
        <taxon>Propionigenium</taxon>
    </lineage>
</organism>
<keyword evidence="1" id="KW-0812">Transmembrane</keyword>
<proteinExistence type="predicted"/>
<evidence type="ECO:0000313" key="3">
    <source>
        <dbReference type="Proteomes" id="UP001144471"/>
    </source>
</evidence>
<feature type="transmembrane region" description="Helical" evidence="1">
    <location>
        <begin position="7"/>
        <end position="30"/>
    </location>
</feature>
<gene>
    <name evidence="2" type="ORF">PM10SUCC1_31860</name>
</gene>
<sequence length="235" mass="25799">MKKKGTTFLEIVIAITIFLIAILPITYLTLNSLRVLKRSSEIEEGARIATSVINYIKSRGYNNLLENPLTDASGTELSNFSGSYFLSYDNTEGAYVVSDTNGNIISTPGEDFETDFYGVNYNTTSTSPDAIFFIESLGIDLDEAVIDVVMEKSDLNLAQETSPSGTYVNLSYTNPIYNTSSSSVIIGSGGIIENPIIYGLVRVTYTSKSKPNKGDTESVEKEYEQTFVVVPLENY</sequence>
<evidence type="ECO:0000256" key="1">
    <source>
        <dbReference type="SAM" id="Phobius"/>
    </source>
</evidence>
<dbReference type="EMBL" id="BSDY01000022">
    <property type="protein sequence ID" value="GLI57672.1"/>
    <property type="molecule type" value="Genomic_DNA"/>
</dbReference>